<dbReference type="RefSeq" id="WP_114484399.1">
    <property type="nucleotide sequence ID" value="NZ_QPJU01000028.1"/>
</dbReference>
<dbReference type="OrthoDB" id="9772604at2"/>
<name>A0A369ABW6_9BURK</name>
<proteinExistence type="predicted"/>
<dbReference type="GO" id="GO:0003676">
    <property type="term" value="F:nucleic acid binding"/>
    <property type="evidence" value="ECO:0007669"/>
    <property type="project" value="InterPro"/>
</dbReference>
<dbReference type="Pfam" id="PF13384">
    <property type="entry name" value="HTH_23"/>
    <property type="match status" value="1"/>
</dbReference>
<organism evidence="3 4">
    <name type="scientific">Extensimonas vulgaris</name>
    <dbReference type="NCBI Taxonomy" id="1031594"/>
    <lineage>
        <taxon>Bacteria</taxon>
        <taxon>Pseudomonadati</taxon>
        <taxon>Pseudomonadota</taxon>
        <taxon>Betaproteobacteria</taxon>
        <taxon>Burkholderiales</taxon>
        <taxon>Comamonadaceae</taxon>
        <taxon>Extensimonas</taxon>
    </lineage>
</organism>
<dbReference type="InterPro" id="IPR047655">
    <property type="entry name" value="Transpos_IS630-like"/>
</dbReference>
<dbReference type="NCBIfam" id="NF033545">
    <property type="entry name" value="transpos_IS630"/>
    <property type="match status" value="1"/>
</dbReference>
<comment type="caution">
    <text evidence="3">The sequence shown here is derived from an EMBL/GenBank/DDBJ whole genome shotgun (WGS) entry which is preliminary data.</text>
</comment>
<keyword evidence="4" id="KW-1185">Reference proteome</keyword>
<evidence type="ECO:0000313" key="3">
    <source>
        <dbReference type="EMBL" id="RCX06850.1"/>
    </source>
</evidence>
<evidence type="ECO:0000259" key="1">
    <source>
        <dbReference type="Pfam" id="PF13358"/>
    </source>
</evidence>
<evidence type="ECO:0000313" key="4">
    <source>
        <dbReference type="Proteomes" id="UP000252174"/>
    </source>
</evidence>
<dbReference type="Pfam" id="PF13592">
    <property type="entry name" value="HTH_33"/>
    <property type="match status" value="1"/>
</dbReference>
<accession>A0A369ABW6</accession>
<dbReference type="PANTHER" id="PTHR46564:SF1">
    <property type="entry name" value="TRANSPOSASE"/>
    <property type="match status" value="1"/>
</dbReference>
<dbReference type="EMBL" id="QPJU01000028">
    <property type="protein sequence ID" value="RCX06850.1"/>
    <property type="molecule type" value="Genomic_DNA"/>
</dbReference>
<protein>
    <submittedName>
        <fullName evidence="3">Transposase</fullName>
    </submittedName>
</protein>
<feature type="domain" description="Winged helix-turn helix" evidence="2">
    <location>
        <begin position="84"/>
        <end position="142"/>
    </location>
</feature>
<dbReference type="Gene3D" id="3.30.420.10">
    <property type="entry name" value="Ribonuclease H-like superfamily/Ribonuclease H"/>
    <property type="match status" value="1"/>
</dbReference>
<dbReference type="Proteomes" id="UP000252174">
    <property type="component" value="Unassembled WGS sequence"/>
</dbReference>
<dbReference type="Pfam" id="PF13358">
    <property type="entry name" value="DDE_3"/>
    <property type="match status" value="1"/>
</dbReference>
<dbReference type="InterPro" id="IPR009057">
    <property type="entry name" value="Homeodomain-like_sf"/>
</dbReference>
<dbReference type="SUPFAM" id="SSF46689">
    <property type="entry name" value="Homeodomain-like"/>
    <property type="match status" value="1"/>
</dbReference>
<gene>
    <name evidence="3" type="ORF">DFR45_1281</name>
</gene>
<dbReference type="AlphaFoldDB" id="A0A369ABW6"/>
<dbReference type="InterPro" id="IPR025959">
    <property type="entry name" value="Winged_HTH_dom"/>
</dbReference>
<dbReference type="PANTHER" id="PTHR46564">
    <property type="entry name" value="TRANSPOSASE"/>
    <property type="match status" value="1"/>
</dbReference>
<feature type="domain" description="Tc1-like transposase DDE" evidence="1">
    <location>
        <begin position="158"/>
        <end position="295"/>
    </location>
</feature>
<dbReference type="InterPro" id="IPR036397">
    <property type="entry name" value="RNaseH_sf"/>
</dbReference>
<sequence length="329" mass="37462">MEQQWNRMQAVKMSGSGFTVKEIADYFEVSTRAVYGWLATFVEFGQNGLLAKEGAGRPPKLNEEQMRWIALTVRDSTPNQLRFDFGLWTLRLIGQLIERQFGTKLSLPTLGKIMARLGFTAQRPLHRAYEQDATLVQAWVNTELPALRRRAKAKGAVIMFADEASMRADYHAGTTWAPQGRTPIVRASGQRPSVNMMSAVGMDGQFQFMLVEGRSNAETFKAFLQQLLIGTDKPIILIVDGHPIHKAKLVKEFVDSTNGKLELCYLPPYSPQLNPDEQVWKNVKERVAKQFPRDKYDMRKMLREALERLKGLPDIIRGFFRHPECGFVN</sequence>
<evidence type="ECO:0000259" key="2">
    <source>
        <dbReference type="Pfam" id="PF13592"/>
    </source>
</evidence>
<reference evidence="3 4" key="1">
    <citation type="submission" date="2018-07" db="EMBL/GenBank/DDBJ databases">
        <title>Genomic Encyclopedia of Type Strains, Phase IV (KMG-IV): sequencing the most valuable type-strain genomes for metagenomic binning, comparative biology and taxonomic classification.</title>
        <authorList>
            <person name="Goeker M."/>
        </authorList>
    </citation>
    <scope>NUCLEOTIDE SEQUENCE [LARGE SCALE GENOMIC DNA]</scope>
    <source>
        <strain evidence="3 4">DSM 100911</strain>
    </source>
</reference>
<dbReference type="InterPro" id="IPR038717">
    <property type="entry name" value="Tc1-like_DDE_dom"/>
</dbReference>